<dbReference type="InterPro" id="IPR001940">
    <property type="entry name" value="Peptidase_S1C"/>
</dbReference>
<comment type="caution">
    <text evidence="3">The sequence shown here is derived from an EMBL/GenBank/DDBJ whole genome shotgun (WGS) entry which is preliminary data.</text>
</comment>
<dbReference type="AlphaFoldDB" id="A0A929L009"/>
<accession>A0A929L009</accession>
<evidence type="ECO:0000313" key="3">
    <source>
        <dbReference type="EMBL" id="MBE9660796.1"/>
    </source>
</evidence>
<dbReference type="RefSeq" id="WP_194109986.1">
    <property type="nucleotide sequence ID" value="NZ_JADFFL010000001.1"/>
</dbReference>
<dbReference type="Proteomes" id="UP000622475">
    <property type="component" value="Unassembled WGS sequence"/>
</dbReference>
<proteinExistence type="predicted"/>
<evidence type="ECO:0000259" key="2">
    <source>
        <dbReference type="Pfam" id="PF13180"/>
    </source>
</evidence>
<reference evidence="3" key="1">
    <citation type="submission" date="2020-10" db="EMBL/GenBank/DDBJ databases">
        <title>Mucilaginibacter mali sp. nov., isolated from rhizosphere soil of apple orchard.</title>
        <authorList>
            <person name="Lee J.-S."/>
            <person name="Kim H.S."/>
            <person name="Kim J.-S."/>
        </authorList>
    </citation>
    <scope>NUCLEOTIDE SEQUENCE</scope>
    <source>
        <strain evidence="3">KCTC 22746</strain>
    </source>
</reference>
<name>A0A929L009_9SPHI</name>
<dbReference type="PRINTS" id="PR00834">
    <property type="entry name" value="PROTEASES2C"/>
</dbReference>
<dbReference type="PANTHER" id="PTHR43019:SF23">
    <property type="entry name" value="PROTEASE DO-LIKE 5, CHLOROPLASTIC"/>
    <property type="match status" value="1"/>
</dbReference>
<dbReference type="Pfam" id="PF13180">
    <property type="entry name" value="PDZ_2"/>
    <property type="match status" value="1"/>
</dbReference>
<feature type="domain" description="PDZ" evidence="2">
    <location>
        <begin position="411"/>
        <end position="488"/>
    </location>
</feature>
<dbReference type="GO" id="GO:0006508">
    <property type="term" value="P:proteolysis"/>
    <property type="evidence" value="ECO:0007669"/>
    <property type="project" value="InterPro"/>
</dbReference>
<dbReference type="InterPro" id="IPR009003">
    <property type="entry name" value="Peptidase_S1_PA"/>
</dbReference>
<gene>
    <name evidence="3" type="ORF">IRJ16_02785</name>
</gene>
<keyword evidence="1" id="KW-0732">Signal</keyword>
<organism evidence="3 4">
    <name type="scientific">Mucilaginibacter myungsuensis</name>
    <dbReference type="NCBI Taxonomy" id="649104"/>
    <lineage>
        <taxon>Bacteria</taxon>
        <taxon>Pseudomonadati</taxon>
        <taxon>Bacteroidota</taxon>
        <taxon>Sphingobacteriia</taxon>
        <taxon>Sphingobacteriales</taxon>
        <taxon>Sphingobacteriaceae</taxon>
        <taxon>Mucilaginibacter</taxon>
    </lineage>
</organism>
<dbReference type="InterPro" id="IPR036034">
    <property type="entry name" value="PDZ_sf"/>
</dbReference>
<keyword evidence="4" id="KW-1185">Reference proteome</keyword>
<evidence type="ECO:0000313" key="4">
    <source>
        <dbReference type="Proteomes" id="UP000622475"/>
    </source>
</evidence>
<dbReference type="SUPFAM" id="SSF50494">
    <property type="entry name" value="Trypsin-like serine proteases"/>
    <property type="match status" value="2"/>
</dbReference>
<dbReference type="GO" id="GO:0004252">
    <property type="term" value="F:serine-type endopeptidase activity"/>
    <property type="evidence" value="ECO:0007669"/>
    <property type="project" value="InterPro"/>
</dbReference>
<dbReference type="Pfam" id="PF13365">
    <property type="entry name" value="Trypsin_2"/>
    <property type="match status" value="1"/>
</dbReference>
<sequence length="573" mass="61430">MCKNLIILFLSAFLSITTFAQKSAKPANAFEGLVKQAIAKAYPASVLMWEIDAATGNRMSAQFSGVVVTKEGFVLSAAHVVRNDHSYQVMFPDGKVATAKGLGRIAFPPDNMVPDAAMLKLNGDGPWPFAPMGSSYGLLVGQPCISIAYPETVEQRKPNVRLGEIKVLKNEYGFIESSCLMEPGDSGGPLFDLDGKVIGIHSGIRESEQVNYEVPVDTYRKFWNALTKPADYTSLPKDSILLDALANSKSGPGIALKKDEVKQFGKADRNTIRTCVTISSTLDGRMQTVIGTLIAQDGLPGKKDPKSTLIISKNSMVGTDAEISLAKGGWQEFGLKRPGLQVIARDKKHDLVLLKLSARMGEEAVSLKHAKADSIAPLELGTLLLSQVNGTAVWGALGSQYITLPPKSSYGYIGAATGLKGDKLVFTIVQPNSAAADAGIKVGDAVVQIGNTKPEDELDFVKALTGKMAGDTVTINTIADGKPVQRTVILKYPPQRKSNHPAEHFAGGKSIRRDGFKDVFIQDAIIKPEQCGSPVFDLKGNFMGINIARLSRTSTVVVPAAALRKFVIDNLTK</sequence>
<dbReference type="PANTHER" id="PTHR43019">
    <property type="entry name" value="SERINE ENDOPROTEASE DEGS"/>
    <property type="match status" value="1"/>
</dbReference>
<feature type="signal peptide" evidence="1">
    <location>
        <begin position="1"/>
        <end position="20"/>
    </location>
</feature>
<dbReference type="Gene3D" id="2.40.10.120">
    <property type="match status" value="1"/>
</dbReference>
<dbReference type="EMBL" id="JADFFL010000001">
    <property type="protein sequence ID" value="MBE9660796.1"/>
    <property type="molecule type" value="Genomic_DNA"/>
</dbReference>
<dbReference type="InterPro" id="IPR001478">
    <property type="entry name" value="PDZ"/>
</dbReference>
<evidence type="ECO:0000256" key="1">
    <source>
        <dbReference type="SAM" id="SignalP"/>
    </source>
</evidence>
<protein>
    <submittedName>
        <fullName evidence="3">Trypsin-like peptidase domain-containing protein</fullName>
    </submittedName>
</protein>
<feature type="chain" id="PRO_5036743522" evidence="1">
    <location>
        <begin position="21"/>
        <end position="573"/>
    </location>
</feature>
<dbReference type="Gene3D" id="2.30.42.10">
    <property type="match status" value="1"/>
</dbReference>
<dbReference type="SUPFAM" id="SSF50156">
    <property type="entry name" value="PDZ domain-like"/>
    <property type="match status" value="1"/>
</dbReference>